<sequence length="300" mass="32771">MGGADGSESSGVPEASRPTATLLLTDDETTVDAHLDVDPMTNVLVVSAARTMRDVVEAWRQRAGTVPATLGVVTYAEFDRSASATDGPSRRSLSGGDVTLTSMSDPSDLRRLGTAITLYLDDWADADREALVYLDALAPFLDASDAESGFQLLHLLVQSAARADASVVVRVDTSAVDEQTIRTVQSLFDEVCTPAATDDPDFRTLLSNRRRRFVLRTLLDASVSCLELERLATLLARHEHDDPSGDDWNRAYTALASIHVPRLAEANLVAFDREDETVRLTEGDWSAERLDRLLTDEYED</sequence>
<evidence type="ECO:0000313" key="2">
    <source>
        <dbReference type="EMBL" id="SDZ91986.1"/>
    </source>
</evidence>
<dbReference type="Pfam" id="PF24336">
    <property type="entry name" value="DUF7504"/>
    <property type="match status" value="1"/>
</dbReference>
<name>A0A1H3WXT0_9EURY</name>
<feature type="domain" description="DUF7344" evidence="1">
    <location>
        <begin position="204"/>
        <end position="279"/>
    </location>
</feature>
<organism evidence="2 3">
    <name type="scientific">Haloplanus vescus</name>
    <dbReference type="NCBI Taxonomy" id="555874"/>
    <lineage>
        <taxon>Archaea</taxon>
        <taxon>Methanobacteriati</taxon>
        <taxon>Methanobacteriota</taxon>
        <taxon>Stenosarchaea group</taxon>
        <taxon>Halobacteria</taxon>
        <taxon>Halobacteriales</taxon>
        <taxon>Haloferacaceae</taxon>
        <taxon>Haloplanus</taxon>
    </lineage>
</organism>
<dbReference type="InterPro" id="IPR055927">
    <property type="entry name" value="DUF7504"/>
</dbReference>
<dbReference type="AlphaFoldDB" id="A0A1H3WXT0"/>
<dbReference type="RefSeq" id="WP_092632914.1">
    <property type="nucleotide sequence ID" value="NZ_FNQT01000001.1"/>
</dbReference>
<evidence type="ECO:0000313" key="3">
    <source>
        <dbReference type="Proteomes" id="UP000236755"/>
    </source>
</evidence>
<evidence type="ECO:0000259" key="1">
    <source>
        <dbReference type="Pfam" id="PF24035"/>
    </source>
</evidence>
<dbReference type="InterPro" id="IPR055768">
    <property type="entry name" value="DUF7344"/>
</dbReference>
<dbReference type="OrthoDB" id="109251at2157"/>
<keyword evidence="3" id="KW-1185">Reference proteome</keyword>
<dbReference type="STRING" id="555874.SAMN04488065_1221"/>
<gene>
    <name evidence="2" type="ORF">SAMN04488065_1221</name>
</gene>
<reference evidence="2 3" key="1">
    <citation type="submission" date="2016-10" db="EMBL/GenBank/DDBJ databases">
        <authorList>
            <person name="de Groot N.N."/>
        </authorList>
    </citation>
    <scope>NUCLEOTIDE SEQUENCE [LARGE SCALE GENOMIC DNA]</scope>
    <source>
        <strain evidence="2 3">CGMCC 1.8712</strain>
    </source>
</reference>
<dbReference type="EMBL" id="FNQT01000001">
    <property type="protein sequence ID" value="SDZ91986.1"/>
    <property type="molecule type" value="Genomic_DNA"/>
</dbReference>
<proteinExistence type="predicted"/>
<dbReference type="Pfam" id="PF24035">
    <property type="entry name" value="DUF7344"/>
    <property type="match status" value="1"/>
</dbReference>
<protein>
    <recommendedName>
        <fullName evidence="1">DUF7344 domain-containing protein</fullName>
    </recommendedName>
</protein>
<dbReference type="Proteomes" id="UP000236755">
    <property type="component" value="Unassembled WGS sequence"/>
</dbReference>
<accession>A0A1H3WXT0</accession>